<evidence type="ECO:0000256" key="4">
    <source>
        <dbReference type="ARBA" id="ARBA00022553"/>
    </source>
</evidence>
<evidence type="ECO:0000259" key="13">
    <source>
        <dbReference type="PROSITE" id="PS50109"/>
    </source>
</evidence>
<evidence type="ECO:0000259" key="14">
    <source>
        <dbReference type="PROSITE" id="PS50885"/>
    </source>
</evidence>
<keyword evidence="8 12" id="KW-1133">Transmembrane helix</keyword>
<evidence type="ECO:0000256" key="3">
    <source>
        <dbReference type="ARBA" id="ARBA00012438"/>
    </source>
</evidence>
<dbReference type="CDD" id="cd00082">
    <property type="entry name" value="HisKA"/>
    <property type="match status" value="1"/>
</dbReference>
<dbReference type="Pfam" id="PF00512">
    <property type="entry name" value="HisKA"/>
    <property type="match status" value="1"/>
</dbReference>
<dbReference type="SUPFAM" id="SSF47384">
    <property type="entry name" value="Homodimeric domain of signal transducing histidine kinase"/>
    <property type="match status" value="1"/>
</dbReference>
<comment type="subcellular location">
    <subcellularLocation>
        <location evidence="2">Membrane</location>
    </subcellularLocation>
</comment>
<sequence>MTKLPPQGMFSRLRRGPSLTVTLLLTMLAMVVLTIGGMFLFSNLAVKRQISRLPPEVQAYLRAGQAAERLGQLLAPNPPTPEVRFGNDPDAYLLPPGDSSPGVYGTVANPNGLTVTIENGRRPLPPGISDKGVRRDRTSFSGLLPAALNPRTQDFVRDVQTSLIQAGLLAASAALVLALLLARRVVRPIGAVSRAATQLAAGNLAVRAPTLGAEREVAELARTFNEMAESLQALERERQHAVADIAHELRTPIAIMQARLDALEDGVYPLTPEQVTLLSGQTQLLTRLVGDLRTLTLADAGRLGLNPQGVNLSELAAQVVRDQQDRATARSLSLTFRAVPPTLSSTLTADPDRVRQVTSNLIENALRYASSRVEVQIETTPEAVQLHVDDDGPGIPAAQRDAVFTRFTRLDESRARDTGGSGLGLSIVRALAVAHGGRASVDRSPLGGARFTVTLPLQPTGRETLSLGLPGLTMDTPLS</sequence>
<evidence type="ECO:0000313" key="16">
    <source>
        <dbReference type="Proteomes" id="UP001589733"/>
    </source>
</evidence>
<evidence type="ECO:0000256" key="10">
    <source>
        <dbReference type="ARBA" id="ARBA00023136"/>
    </source>
</evidence>
<dbReference type="InterPro" id="IPR003594">
    <property type="entry name" value="HATPase_dom"/>
</dbReference>
<keyword evidence="6 12" id="KW-0812">Transmembrane</keyword>
<feature type="domain" description="HAMP" evidence="14">
    <location>
        <begin position="183"/>
        <end position="236"/>
    </location>
</feature>
<dbReference type="Gene3D" id="1.10.287.130">
    <property type="match status" value="1"/>
</dbReference>
<reference evidence="15 16" key="1">
    <citation type="submission" date="2024-09" db="EMBL/GenBank/DDBJ databases">
        <authorList>
            <person name="Sun Q."/>
            <person name="Mori K."/>
        </authorList>
    </citation>
    <scope>NUCLEOTIDE SEQUENCE [LARGE SCALE GENOMIC DNA]</scope>
    <source>
        <strain evidence="15 16">JCM 13503</strain>
    </source>
</reference>
<dbReference type="InterPro" id="IPR050428">
    <property type="entry name" value="TCS_sensor_his_kinase"/>
</dbReference>
<comment type="catalytic activity">
    <reaction evidence="1">
        <text>ATP + protein L-histidine = ADP + protein N-phospho-L-histidine.</text>
        <dbReference type="EC" id="2.7.13.3"/>
    </reaction>
</comment>
<dbReference type="RefSeq" id="WP_380011691.1">
    <property type="nucleotide sequence ID" value="NZ_JBHLYR010000045.1"/>
</dbReference>
<proteinExistence type="predicted"/>
<keyword evidence="10 12" id="KW-0472">Membrane</keyword>
<dbReference type="Pfam" id="PF00672">
    <property type="entry name" value="HAMP"/>
    <property type="match status" value="1"/>
</dbReference>
<name>A0ABV6B2S5_9DEIO</name>
<dbReference type="GO" id="GO:0016301">
    <property type="term" value="F:kinase activity"/>
    <property type="evidence" value="ECO:0007669"/>
    <property type="project" value="UniProtKB-KW"/>
</dbReference>
<dbReference type="Proteomes" id="UP001589733">
    <property type="component" value="Unassembled WGS sequence"/>
</dbReference>
<dbReference type="SUPFAM" id="SSF158472">
    <property type="entry name" value="HAMP domain-like"/>
    <property type="match status" value="1"/>
</dbReference>
<dbReference type="InterPro" id="IPR036890">
    <property type="entry name" value="HATPase_C_sf"/>
</dbReference>
<keyword evidence="11" id="KW-0175">Coiled coil</keyword>
<feature type="transmembrane region" description="Helical" evidence="12">
    <location>
        <begin position="163"/>
        <end position="182"/>
    </location>
</feature>
<evidence type="ECO:0000256" key="7">
    <source>
        <dbReference type="ARBA" id="ARBA00022777"/>
    </source>
</evidence>
<dbReference type="InterPro" id="IPR005467">
    <property type="entry name" value="His_kinase_dom"/>
</dbReference>
<evidence type="ECO:0000256" key="9">
    <source>
        <dbReference type="ARBA" id="ARBA00023012"/>
    </source>
</evidence>
<gene>
    <name evidence="15" type="ORF">ACFFLM_14830</name>
</gene>
<dbReference type="Gene3D" id="6.10.340.10">
    <property type="match status" value="1"/>
</dbReference>
<evidence type="ECO:0000256" key="11">
    <source>
        <dbReference type="SAM" id="Coils"/>
    </source>
</evidence>
<dbReference type="InterPro" id="IPR036097">
    <property type="entry name" value="HisK_dim/P_sf"/>
</dbReference>
<evidence type="ECO:0000256" key="8">
    <source>
        <dbReference type="ARBA" id="ARBA00022989"/>
    </source>
</evidence>
<dbReference type="Gene3D" id="3.30.565.10">
    <property type="entry name" value="Histidine kinase-like ATPase, C-terminal domain"/>
    <property type="match status" value="1"/>
</dbReference>
<evidence type="ECO:0000256" key="1">
    <source>
        <dbReference type="ARBA" id="ARBA00000085"/>
    </source>
</evidence>
<dbReference type="SMART" id="SM00387">
    <property type="entry name" value="HATPase_c"/>
    <property type="match status" value="1"/>
</dbReference>
<dbReference type="EMBL" id="JBHLYR010000045">
    <property type="protein sequence ID" value="MFB9993245.1"/>
    <property type="molecule type" value="Genomic_DNA"/>
</dbReference>
<dbReference type="InterPro" id="IPR004358">
    <property type="entry name" value="Sig_transdc_His_kin-like_C"/>
</dbReference>
<dbReference type="PANTHER" id="PTHR45436:SF5">
    <property type="entry name" value="SENSOR HISTIDINE KINASE TRCS"/>
    <property type="match status" value="1"/>
</dbReference>
<dbReference type="PRINTS" id="PR00344">
    <property type="entry name" value="BCTRLSENSOR"/>
</dbReference>
<keyword evidence="4" id="KW-0597">Phosphoprotein</keyword>
<accession>A0ABV6B2S5</accession>
<evidence type="ECO:0000256" key="12">
    <source>
        <dbReference type="SAM" id="Phobius"/>
    </source>
</evidence>
<dbReference type="SUPFAM" id="SSF55874">
    <property type="entry name" value="ATPase domain of HSP90 chaperone/DNA topoisomerase II/histidine kinase"/>
    <property type="match status" value="1"/>
</dbReference>
<evidence type="ECO:0000256" key="6">
    <source>
        <dbReference type="ARBA" id="ARBA00022692"/>
    </source>
</evidence>
<dbReference type="CDD" id="cd06225">
    <property type="entry name" value="HAMP"/>
    <property type="match status" value="1"/>
</dbReference>
<protein>
    <recommendedName>
        <fullName evidence="3">histidine kinase</fullName>
        <ecNumber evidence="3">2.7.13.3</ecNumber>
    </recommendedName>
</protein>
<dbReference type="PROSITE" id="PS50885">
    <property type="entry name" value="HAMP"/>
    <property type="match status" value="1"/>
</dbReference>
<feature type="transmembrane region" description="Helical" evidence="12">
    <location>
        <begin position="21"/>
        <end position="41"/>
    </location>
</feature>
<organism evidence="15 16">
    <name type="scientific">Deinococcus oregonensis</name>
    <dbReference type="NCBI Taxonomy" id="1805970"/>
    <lineage>
        <taxon>Bacteria</taxon>
        <taxon>Thermotogati</taxon>
        <taxon>Deinococcota</taxon>
        <taxon>Deinococci</taxon>
        <taxon>Deinococcales</taxon>
        <taxon>Deinococcaceae</taxon>
        <taxon>Deinococcus</taxon>
    </lineage>
</organism>
<keyword evidence="9" id="KW-0902">Two-component regulatory system</keyword>
<evidence type="ECO:0000256" key="5">
    <source>
        <dbReference type="ARBA" id="ARBA00022679"/>
    </source>
</evidence>
<dbReference type="InterPro" id="IPR003660">
    <property type="entry name" value="HAMP_dom"/>
</dbReference>
<dbReference type="SMART" id="SM00304">
    <property type="entry name" value="HAMP"/>
    <property type="match status" value="1"/>
</dbReference>
<feature type="domain" description="Histidine kinase" evidence="13">
    <location>
        <begin position="244"/>
        <end position="459"/>
    </location>
</feature>
<dbReference type="PROSITE" id="PS50109">
    <property type="entry name" value="HIS_KIN"/>
    <property type="match status" value="1"/>
</dbReference>
<feature type="coiled-coil region" evidence="11">
    <location>
        <begin position="217"/>
        <end position="244"/>
    </location>
</feature>
<evidence type="ECO:0000256" key="2">
    <source>
        <dbReference type="ARBA" id="ARBA00004370"/>
    </source>
</evidence>
<comment type="caution">
    <text evidence="15">The sequence shown here is derived from an EMBL/GenBank/DDBJ whole genome shotgun (WGS) entry which is preliminary data.</text>
</comment>
<keyword evidence="7 15" id="KW-0418">Kinase</keyword>
<dbReference type="SMART" id="SM00388">
    <property type="entry name" value="HisKA"/>
    <property type="match status" value="1"/>
</dbReference>
<dbReference type="InterPro" id="IPR003661">
    <property type="entry name" value="HisK_dim/P_dom"/>
</dbReference>
<dbReference type="PANTHER" id="PTHR45436">
    <property type="entry name" value="SENSOR HISTIDINE KINASE YKOH"/>
    <property type="match status" value="1"/>
</dbReference>
<dbReference type="EC" id="2.7.13.3" evidence="3"/>
<keyword evidence="5" id="KW-0808">Transferase</keyword>
<keyword evidence="16" id="KW-1185">Reference proteome</keyword>
<evidence type="ECO:0000313" key="15">
    <source>
        <dbReference type="EMBL" id="MFB9993245.1"/>
    </source>
</evidence>
<dbReference type="Pfam" id="PF02518">
    <property type="entry name" value="HATPase_c"/>
    <property type="match status" value="1"/>
</dbReference>